<evidence type="ECO:0000259" key="14">
    <source>
        <dbReference type="PROSITE" id="PS50157"/>
    </source>
</evidence>
<sequence>MLERHLLLRHKEAVGSQVCRFCKERFKQACYLRKHMKQHYTKYECLRCDLVCNVETTALFHEEYHSGVTRKCPHCKREFKHMSSFYAHLRTHRSKHMCSLCGESFVSPLGLHQHKRLKHVIAPDNLVTDGENNTYCDVCKITFETKEAYTKHLLHSAMHTDDSTPGGKGSDDIVDEDEDQSEDPDAPKQLHERKSKVERTLSAVRKNNLSVVPKWTMQPTTCQHCGKHFPSQYACRRHHLAKHLQTPLHTEEDRVICEICGASLAPGSVAVHMNKHTRQTVFTCETCGKSFTTKNILRNHMATHTGEKNHVCNLCGKRYSQNGGLNLHYRTIHLKQPYIRKRRKKIDENIGALFANQEFIGGMQ</sequence>
<dbReference type="InterPro" id="IPR013087">
    <property type="entry name" value="Znf_C2H2_type"/>
</dbReference>
<keyword evidence="11" id="KW-0539">Nucleus</keyword>
<feature type="compositionally biased region" description="Basic and acidic residues" evidence="13">
    <location>
        <begin position="185"/>
        <end position="199"/>
    </location>
</feature>
<comment type="function">
    <text evidence="1">May be involved in transcriptional regulation.</text>
</comment>
<evidence type="ECO:0000256" key="10">
    <source>
        <dbReference type="ARBA" id="ARBA00023163"/>
    </source>
</evidence>
<reference evidence="15" key="2">
    <citation type="submission" date="2022-10" db="EMBL/GenBank/DDBJ databases">
        <authorList>
            <consortium name="ENA_rothamsted_submissions"/>
            <consortium name="culmorum"/>
            <person name="King R."/>
        </authorList>
    </citation>
    <scope>NUCLEOTIDE SEQUENCE</scope>
</reference>
<keyword evidence="6 12" id="KW-0863">Zinc-finger</keyword>
<dbReference type="Gene3D" id="3.30.160.60">
    <property type="entry name" value="Classic Zinc Finger"/>
    <property type="match status" value="4"/>
</dbReference>
<keyword evidence="7" id="KW-0862">Zinc</keyword>
<keyword evidence="16" id="KW-1185">Reference proteome</keyword>
<dbReference type="Proteomes" id="UP001153714">
    <property type="component" value="Chromosome 5"/>
</dbReference>
<dbReference type="FunFam" id="3.30.160.60:FF:000100">
    <property type="entry name" value="Zinc finger 45-like"/>
    <property type="match status" value="1"/>
</dbReference>
<reference evidence="15" key="1">
    <citation type="submission" date="2021-12" db="EMBL/GenBank/DDBJ databases">
        <authorList>
            <person name="King R."/>
        </authorList>
    </citation>
    <scope>NUCLEOTIDE SEQUENCE</scope>
</reference>
<feature type="compositionally biased region" description="Acidic residues" evidence="13">
    <location>
        <begin position="172"/>
        <end position="184"/>
    </location>
</feature>
<dbReference type="GO" id="GO:0008270">
    <property type="term" value="F:zinc ion binding"/>
    <property type="evidence" value="ECO:0007669"/>
    <property type="project" value="UniProtKB-KW"/>
</dbReference>
<evidence type="ECO:0000256" key="4">
    <source>
        <dbReference type="ARBA" id="ARBA00022723"/>
    </source>
</evidence>
<comment type="similarity">
    <text evidence="3">Belongs to the krueppel C2H2-type zinc-finger protein family.</text>
</comment>
<dbReference type="OrthoDB" id="6365676at2759"/>
<keyword evidence="4" id="KW-0479">Metal-binding</keyword>
<feature type="domain" description="C2H2-type" evidence="14">
    <location>
        <begin position="17"/>
        <end position="44"/>
    </location>
</feature>
<evidence type="ECO:0000256" key="6">
    <source>
        <dbReference type="ARBA" id="ARBA00022771"/>
    </source>
</evidence>
<proteinExistence type="inferred from homology"/>
<evidence type="ECO:0000256" key="3">
    <source>
        <dbReference type="ARBA" id="ARBA00006991"/>
    </source>
</evidence>
<dbReference type="EMBL" id="OU893336">
    <property type="protein sequence ID" value="CAG9792826.1"/>
    <property type="molecule type" value="Genomic_DNA"/>
</dbReference>
<dbReference type="GO" id="GO:0003677">
    <property type="term" value="F:DNA binding"/>
    <property type="evidence" value="ECO:0007669"/>
    <property type="project" value="UniProtKB-KW"/>
</dbReference>
<feature type="domain" description="C2H2-type" evidence="14">
    <location>
        <begin position="70"/>
        <end position="97"/>
    </location>
</feature>
<feature type="domain" description="C2H2-type" evidence="14">
    <location>
        <begin position="310"/>
        <end position="338"/>
    </location>
</feature>
<dbReference type="PROSITE" id="PS50157">
    <property type="entry name" value="ZINC_FINGER_C2H2_2"/>
    <property type="match status" value="6"/>
</dbReference>
<dbReference type="InterPro" id="IPR036236">
    <property type="entry name" value="Znf_C2H2_sf"/>
</dbReference>
<evidence type="ECO:0000256" key="7">
    <source>
        <dbReference type="ARBA" id="ARBA00022833"/>
    </source>
</evidence>
<dbReference type="AlphaFoldDB" id="A0A9N9WIA1"/>
<dbReference type="PANTHER" id="PTHR24379">
    <property type="entry name" value="KRAB AND ZINC FINGER DOMAIN-CONTAINING"/>
    <property type="match status" value="1"/>
</dbReference>
<evidence type="ECO:0000256" key="13">
    <source>
        <dbReference type="SAM" id="MobiDB-lite"/>
    </source>
</evidence>
<evidence type="ECO:0000256" key="1">
    <source>
        <dbReference type="ARBA" id="ARBA00003767"/>
    </source>
</evidence>
<evidence type="ECO:0000313" key="16">
    <source>
        <dbReference type="Proteomes" id="UP001153714"/>
    </source>
</evidence>
<keyword evidence="5" id="KW-0677">Repeat</keyword>
<dbReference type="PANTHER" id="PTHR24379:SF121">
    <property type="entry name" value="C2H2-TYPE DOMAIN-CONTAINING PROTEIN"/>
    <property type="match status" value="1"/>
</dbReference>
<keyword evidence="9" id="KW-0238">DNA-binding</keyword>
<feature type="domain" description="C2H2-type" evidence="14">
    <location>
        <begin position="282"/>
        <end position="309"/>
    </location>
</feature>
<evidence type="ECO:0000256" key="12">
    <source>
        <dbReference type="PROSITE-ProRule" id="PRU00042"/>
    </source>
</evidence>
<keyword evidence="10" id="KW-0804">Transcription</keyword>
<dbReference type="FunFam" id="3.30.160.60:FF:002110">
    <property type="entry name" value="Zinc finger protein 1053"/>
    <property type="match status" value="1"/>
</dbReference>
<protein>
    <recommendedName>
        <fullName evidence="14">C2H2-type domain-containing protein</fullName>
    </recommendedName>
</protein>
<dbReference type="SUPFAM" id="SSF57667">
    <property type="entry name" value="beta-beta-alpha zinc fingers"/>
    <property type="match status" value="4"/>
</dbReference>
<feature type="region of interest" description="Disordered" evidence="13">
    <location>
        <begin position="157"/>
        <end position="200"/>
    </location>
</feature>
<evidence type="ECO:0000256" key="5">
    <source>
        <dbReference type="ARBA" id="ARBA00022737"/>
    </source>
</evidence>
<keyword evidence="8" id="KW-0805">Transcription regulation</keyword>
<evidence type="ECO:0000256" key="9">
    <source>
        <dbReference type="ARBA" id="ARBA00023125"/>
    </source>
</evidence>
<comment type="subcellular location">
    <subcellularLocation>
        <location evidence="2">Nucleus</location>
    </subcellularLocation>
</comment>
<evidence type="ECO:0000256" key="2">
    <source>
        <dbReference type="ARBA" id="ARBA00004123"/>
    </source>
</evidence>
<accession>A0A9N9WIA1</accession>
<dbReference type="SMART" id="SM00355">
    <property type="entry name" value="ZnF_C2H2"/>
    <property type="match status" value="9"/>
</dbReference>
<evidence type="ECO:0000256" key="11">
    <source>
        <dbReference type="ARBA" id="ARBA00023242"/>
    </source>
</evidence>
<evidence type="ECO:0000256" key="8">
    <source>
        <dbReference type="ARBA" id="ARBA00023015"/>
    </source>
</evidence>
<name>A0A9N9WIA1_9NEOP</name>
<dbReference type="PROSITE" id="PS00028">
    <property type="entry name" value="ZINC_FINGER_C2H2_1"/>
    <property type="match status" value="6"/>
</dbReference>
<dbReference type="GO" id="GO:0005634">
    <property type="term" value="C:nucleus"/>
    <property type="evidence" value="ECO:0007669"/>
    <property type="project" value="UniProtKB-SubCell"/>
</dbReference>
<feature type="domain" description="C2H2-type" evidence="14">
    <location>
        <begin position="96"/>
        <end position="119"/>
    </location>
</feature>
<feature type="domain" description="C2H2-type" evidence="14">
    <location>
        <begin position="220"/>
        <end position="254"/>
    </location>
</feature>
<evidence type="ECO:0000313" key="15">
    <source>
        <dbReference type="EMBL" id="CAG9792826.1"/>
    </source>
</evidence>
<gene>
    <name evidence="15" type="ORF">DIATSA_LOCUS10315</name>
</gene>
<dbReference type="Pfam" id="PF00096">
    <property type="entry name" value="zf-C2H2"/>
    <property type="match status" value="3"/>
</dbReference>
<organism evidence="15 16">
    <name type="scientific">Diatraea saccharalis</name>
    <name type="common">sugarcane borer</name>
    <dbReference type="NCBI Taxonomy" id="40085"/>
    <lineage>
        <taxon>Eukaryota</taxon>
        <taxon>Metazoa</taxon>
        <taxon>Ecdysozoa</taxon>
        <taxon>Arthropoda</taxon>
        <taxon>Hexapoda</taxon>
        <taxon>Insecta</taxon>
        <taxon>Pterygota</taxon>
        <taxon>Neoptera</taxon>
        <taxon>Endopterygota</taxon>
        <taxon>Lepidoptera</taxon>
        <taxon>Glossata</taxon>
        <taxon>Ditrysia</taxon>
        <taxon>Pyraloidea</taxon>
        <taxon>Crambidae</taxon>
        <taxon>Crambinae</taxon>
        <taxon>Diatraea</taxon>
    </lineage>
</organism>